<dbReference type="EMBL" id="CADCUW010000475">
    <property type="protein sequence ID" value="CAA9441188.1"/>
    <property type="molecule type" value="Genomic_DNA"/>
</dbReference>
<evidence type="ECO:0000256" key="1">
    <source>
        <dbReference type="SAM" id="MobiDB-lite"/>
    </source>
</evidence>
<feature type="compositionally biased region" description="Basic and acidic residues" evidence="1">
    <location>
        <begin position="59"/>
        <end position="69"/>
    </location>
</feature>
<feature type="compositionally biased region" description="Basic residues" evidence="1">
    <location>
        <begin position="46"/>
        <end position="58"/>
    </location>
</feature>
<dbReference type="AlphaFoldDB" id="A0A6J4QHV7"/>
<name>A0A6J4QHV7_9ACTN</name>
<protein>
    <submittedName>
        <fullName evidence="2">Phosphate transport system permease protein PstA</fullName>
    </submittedName>
</protein>
<feature type="compositionally biased region" description="Basic and acidic residues" evidence="1">
    <location>
        <begin position="154"/>
        <end position="180"/>
    </location>
</feature>
<reference evidence="2" key="1">
    <citation type="submission" date="2020-02" db="EMBL/GenBank/DDBJ databases">
        <authorList>
            <person name="Meier V. D."/>
        </authorList>
    </citation>
    <scope>NUCLEOTIDE SEQUENCE</scope>
    <source>
        <strain evidence="2">AVDCRST_MAG01</strain>
    </source>
</reference>
<feature type="compositionally biased region" description="Basic residues" evidence="1">
    <location>
        <begin position="228"/>
        <end position="256"/>
    </location>
</feature>
<feature type="non-terminal residue" evidence="2">
    <location>
        <position position="307"/>
    </location>
</feature>
<feature type="compositionally biased region" description="Basic residues" evidence="1">
    <location>
        <begin position="97"/>
        <end position="119"/>
    </location>
</feature>
<evidence type="ECO:0000313" key="2">
    <source>
        <dbReference type="EMBL" id="CAA9441188.1"/>
    </source>
</evidence>
<sequence>GADKQAGRAAGRRRQGVEVQGVHGDPVRVRSGLQHPCDRGGDGRRRGTRGAPHRRDRGRFRQVEPRLPDELPVADLPGEQRHLPGAHRLAVAARAHGDHKRPARARGRRVPGGVRRRHAHQPDDRGQHLQPRGGALGHLRPPGAGHLRAVAGSPDRRPERAHRGADVEPAHPAGPHRDDQGGASDYPQGHPRGRVRARGDAVGGDLEPPAPDGAAGRLDGHDPGALAGHRRGRPHPRRRGRGLPDLHHRRPLRRLHGAADPDLRLDQPPAGRLSRTGRGWYRRHHGGAAHSELRGDSAAQQVPAAEL</sequence>
<proteinExistence type="predicted"/>
<accession>A0A6J4QHV7</accession>
<feature type="compositionally biased region" description="Basic and acidic residues" evidence="1">
    <location>
        <begin position="36"/>
        <end position="45"/>
    </location>
</feature>
<feature type="region of interest" description="Disordered" evidence="1">
    <location>
        <begin position="1"/>
        <end position="307"/>
    </location>
</feature>
<gene>
    <name evidence="2" type="ORF">AVDCRST_MAG01-01-3661</name>
</gene>
<feature type="non-terminal residue" evidence="2">
    <location>
        <position position="1"/>
    </location>
</feature>
<organism evidence="2">
    <name type="scientific">uncultured Rubrobacteraceae bacterium</name>
    <dbReference type="NCBI Taxonomy" id="349277"/>
    <lineage>
        <taxon>Bacteria</taxon>
        <taxon>Bacillati</taxon>
        <taxon>Actinomycetota</taxon>
        <taxon>Rubrobacteria</taxon>
        <taxon>Rubrobacterales</taxon>
        <taxon>Rubrobacteraceae</taxon>
        <taxon>environmental samples</taxon>
    </lineage>
</organism>